<dbReference type="Pfam" id="PF01609">
    <property type="entry name" value="DDE_Tnp_1"/>
    <property type="match status" value="1"/>
</dbReference>
<dbReference type="GO" id="GO:0006313">
    <property type="term" value="P:DNA transposition"/>
    <property type="evidence" value="ECO:0007669"/>
    <property type="project" value="InterPro"/>
</dbReference>
<dbReference type="GO" id="GO:0004803">
    <property type="term" value="F:transposase activity"/>
    <property type="evidence" value="ECO:0007669"/>
    <property type="project" value="InterPro"/>
</dbReference>
<name>A0A975H5B8_9BURK</name>
<dbReference type="Proteomes" id="UP000663903">
    <property type="component" value="Chromosome"/>
</dbReference>
<dbReference type="PANTHER" id="PTHR30007">
    <property type="entry name" value="PHP DOMAIN PROTEIN"/>
    <property type="match status" value="1"/>
</dbReference>
<dbReference type="RefSeq" id="WP_208011199.1">
    <property type="nucleotide sequence ID" value="NZ_CP071796.1"/>
</dbReference>
<keyword evidence="5" id="KW-1185">Reference proteome</keyword>
<dbReference type="AlphaFoldDB" id="A0A975H5B8"/>
<feature type="region of interest" description="Disordered" evidence="1">
    <location>
        <begin position="111"/>
        <end position="133"/>
    </location>
</feature>
<accession>A0A975H5B8</accession>
<evidence type="ECO:0000256" key="1">
    <source>
        <dbReference type="SAM" id="MobiDB-lite"/>
    </source>
</evidence>
<dbReference type="InterPro" id="IPR002559">
    <property type="entry name" value="Transposase_11"/>
</dbReference>
<dbReference type="InterPro" id="IPR025161">
    <property type="entry name" value="IS402-like_dom"/>
</dbReference>
<proteinExistence type="predicted"/>
<reference evidence="4" key="1">
    <citation type="submission" date="2021-03" db="EMBL/GenBank/DDBJ databases">
        <title>Ottowia sp. 27C isolated from the cloaca of a Giant Asian pond turtle (Heosemys grandis).</title>
        <authorList>
            <person name="Spergser J."/>
            <person name="Busse H.-J."/>
        </authorList>
    </citation>
    <scope>NUCLEOTIDE SEQUENCE</scope>
    <source>
        <strain evidence="4">27C</strain>
    </source>
</reference>
<dbReference type="EMBL" id="CP071796">
    <property type="protein sequence ID" value="QTD47280.1"/>
    <property type="molecule type" value="Genomic_DNA"/>
</dbReference>
<evidence type="ECO:0000259" key="2">
    <source>
        <dbReference type="Pfam" id="PF01609"/>
    </source>
</evidence>
<dbReference type="PANTHER" id="PTHR30007:SF1">
    <property type="entry name" value="BLR1914 PROTEIN"/>
    <property type="match status" value="1"/>
</dbReference>
<sequence length="271" mass="30566">MGHGQEQEQRDQHGSVQRIEPLLPAVKPCAKGGRPRLSDERALNGILFVLRTGTPWEHLPQELGFGSGMTCWRRLRDWQAAGVWHRLHLALLAELRGAGKLDFSRASIDGASVASPGGPHTGANPTDRGKLGSKRHIITDRRGNPLIFCVTGANRHDSVVFEELIDALPAVRGKPGRPRHWPDKLHADKGYDYARCRAHLKRRGICDRIARKGVERNDRLGRHRWVVERTHAWLAAFGKLRTRFERRIDIHLALLSLACSVICVRNLERFC</sequence>
<evidence type="ECO:0000259" key="3">
    <source>
        <dbReference type="Pfam" id="PF13340"/>
    </source>
</evidence>
<feature type="domain" description="Insertion element IS402-like" evidence="3">
    <location>
        <begin position="17"/>
        <end position="88"/>
    </location>
</feature>
<dbReference type="KEGG" id="otd:J1M35_05510"/>
<organism evidence="4 5">
    <name type="scientific">Ottowia testudinis</name>
    <dbReference type="NCBI Taxonomy" id="2816950"/>
    <lineage>
        <taxon>Bacteria</taxon>
        <taxon>Pseudomonadati</taxon>
        <taxon>Pseudomonadota</taxon>
        <taxon>Betaproteobacteria</taxon>
        <taxon>Burkholderiales</taxon>
        <taxon>Comamonadaceae</taxon>
        <taxon>Ottowia</taxon>
    </lineage>
</organism>
<dbReference type="GO" id="GO:0003677">
    <property type="term" value="F:DNA binding"/>
    <property type="evidence" value="ECO:0007669"/>
    <property type="project" value="InterPro"/>
</dbReference>
<dbReference type="NCBIfam" id="NF033580">
    <property type="entry name" value="transpos_IS5_3"/>
    <property type="match status" value="1"/>
</dbReference>
<protein>
    <submittedName>
        <fullName evidence="4">IS5 family transposase</fullName>
    </submittedName>
</protein>
<gene>
    <name evidence="4" type="ORF">J1M35_05510</name>
</gene>
<dbReference type="Pfam" id="PF13340">
    <property type="entry name" value="DUF4096"/>
    <property type="match status" value="1"/>
</dbReference>
<evidence type="ECO:0000313" key="5">
    <source>
        <dbReference type="Proteomes" id="UP000663903"/>
    </source>
</evidence>
<feature type="domain" description="Transposase IS4-like" evidence="2">
    <location>
        <begin position="108"/>
        <end position="261"/>
    </location>
</feature>
<evidence type="ECO:0000313" key="4">
    <source>
        <dbReference type="EMBL" id="QTD47280.1"/>
    </source>
</evidence>